<feature type="region of interest" description="Disordered" evidence="1">
    <location>
        <begin position="1"/>
        <end position="150"/>
    </location>
</feature>
<gene>
    <name evidence="2" type="primary">P0505H05.37</name>
</gene>
<name>Q6H604_ORYSJ</name>
<evidence type="ECO:0000313" key="3">
    <source>
        <dbReference type="Proteomes" id="UP000000763"/>
    </source>
</evidence>
<protein>
    <submittedName>
        <fullName evidence="2">Uncharacterized protein</fullName>
    </submittedName>
</protein>
<dbReference type="AlphaFoldDB" id="Q6H604"/>
<feature type="region of interest" description="Disordered" evidence="1">
    <location>
        <begin position="259"/>
        <end position="288"/>
    </location>
</feature>
<feature type="compositionally biased region" description="Pro residues" evidence="1">
    <location>
        <begin position="166"/>
        <end position="179"/>
    </location>
</feature>
<proteinExistence type="predicted"/>
<feature type="compositionally biased region" description="Basic residues" evidence="1">
    <location>
        <begin position="19"/>
        <end position="28"/>
    </location>
</feature>
<feature type="compositionally biased region" description="Basic residues" evidence="1">
    <location>
        <begin position="96"/>
        <end position="106"/>
    </location>
</feature>
<feature type="compositionally biased region" description="Low complexity" evidence="1">
    <location>
        <begin position="73"/>
        <end position="83"/>
    </location>
</feature>
<organism evidence="2 3">
    <name type="scientific">Oryza sativa subsp. japonica</name>
    <name type="common">Rice</name>
    <dbReference type="NCBI Taxonomy" id="39947"/>
    <lineage>
        <taxon>Eukaryota</taxon>
        <taxon>Viridiplantae</taxon>
        <taxon>Streptophyta</taxon>
        <taxon>Embryophyta</taxon>
        <taxon>Tracheophyta</taxon>
        <taxon>Spermatophyta</taxon>
        <taxon>Magnoliopsida</taxon>
        <taxon>Liliopsida</taxon>
        <taxon>Poales</taxon>
        <taxon>Poaceae</taxon>
        <taxon>BOP clade</taxon>
        <taxon>Oryzoideae</taxon>
        <taxon>Oryzeae</taxon>
        <taxon>Oryzinae</taxon>
        <taxon>Oryza</taxon>
        <taxon>Oryza sativa</taxon>
    </lineage>
</organism>
<dbReference type="EMBL" id="AP005312">
    <property type="protein sequence ID" value="BAD25845.1"/>
    <property type="molecule type" value="Genomic_DNA"/>
</dbReference>
<feature type="compositionally biased region" description="Low complexity" evidence="1">
    <location>
        <begin position="29"/>
        <end position="45"/>
    </location>
</feature>
<feature type="compositionally biased region" description="Basic residues" evidence="1">
    <location>
        <begin position="265"/>
        <end position="274"/>
    </location>
</feature>
<reference evidence="3" key="1">
    <citation type="journal article" date="2005" name="Nature">
        <title>The map-based sequence of the rice genome.</title>
        <authorList>
            <consortium name="International rice genome sequencing project (IRGSP)"/>
            <person name="Matsumoto T."/>
            <person name="Wu J."/>
            <person name="Kanamori H."/>
            <person name="Katayose Y."/>
            <person name="Fujisawa M."/>
            <person name="Namiki N."/>
            <person name="Mizuno H."/>
            <person name="Yamamoto K."/>
            <person name="Antonio B.A."/>
            <person name="Baba T."/>
            <person name="Sakata K."/>
            <person name="Nagamura Y."/>
            <person name="Aoki H."/>
            <person name="Arikawa K."/>
            <person name="Arita K."/>
            <person name="Bito T."/>
            <person name="Chiden Y."/>
            <person name="Fujitsuka N."/>
            <person name="Fukunaka R."/>
            <person name="Hamada M."/>
            <person name="Harada C."/>
            <person name="Hayashi A."/>
            <person name="Hijishita S."/>
            <person name="Honda M."/>
            <person name="Hosokawa S."/>
            <person name="Ichikawa Y."/>
            <person name="Idonuma A."/>
            <person name="Iijima M."/>
            <person name="Ikeda M."/>
            <person name="Ikeno M."/>
            <person name="Ito K."/>
            <person name="Ito S."/>
            <person name="Ito T."/>
            <person name="Ito Y."/>
            <person name="Ito Y."/>
            <person name="Iwabuchi A."/>
            <person name="Kamiya K."/>
            <person name="Karasawa W."/>
            <person name="Kurita K."/>
            <person name="Katagiri S."/>
            <person name="Kikuta A."/>
            <person name="Kobayashi H."/>
            <person name="Kobayashi N."/>
            <person name="Machita K."/>
            <person name="Maehara T."/>
            <person name="Masukawa M."/>
            <person name="Mizubayashi T."/>
            <person name="Mukai Y."/>
            <person name="Nagasaki H."/>
            <person name="Nagata Y."/>
            <person name="Naito S."/>
            <person name="Nakashima M."/>
            <person name="Nakama Y."/>
            <person name="Nakamichi Y."/>
            <person name="Nakamura M."/>
            <person name="Meguro A."/>
            <person name="Negishi M."/>
            <person name="Ohta I."/>
            <person name="Ohta T."/>
            <person name="Okamoto M."/>
            <person name="Ono N."/>
            <person name="Saji S."/>
            <person name="Sakaguchi M."/>
            <person name="Sakai K."/>
            <person name="Shibata M."/>
            <person name="Shimokawa T."/>
            <person name="Song J."/>
            <person name="Takazaki Y."/>
            <person name="Terasawa K."/>
            <person name="Tsugane M."/>
            <person name="Tsuji K."/>
            <person name="Ueda S."/>
            <person name="Waki K."/>
            <person name="Yamagata H."/>
            <person name="Yamamoto M."/>
            <person name="Yamamoto S."/>
            <person name="Yamane H."/>
            <person name="Yoshiki S."/>
            <person name="Yoshihara R."/>
            <person name="Yukawa K."/>
            <person name="Zhong H."/>
            <person name="Yano M."/>
            <person name="Yuan Q."/>
            <person name="Ouyang S."/>
            <person name="Liu J."/>
            <person name="Jones K.M."/>
            <person name="Gansberger K."/>
            <person name="Moffat K."/>
            <person name="Hill J."/>
            <person name="Bera J."/>
            <person name="Fadrosh D."/>
            <person name="Jin S."/>
            <person name="Johri S."/>
            <person name="Kim M."/>
            <person name="Overton L."/>
            <person name="Reardon M."/>
            <person name="Tsitrin T."/>
            <person name="Vuong H."/>
            <person name="Weaver B."/>
            <person name="Ciecko A."/>
            <person name="Tallon L."/>
            <person name="Jackson J."/>
            <person name="Pai G."/>
            <person name="Aken S.V."/>
            <person name="Utterback T."/>
            <person name="Reidmuller S."/>
            <person name="Feldblyum T."/>
            <person name="Hsiao J."/>
            <person name="Zismann V."/>
            <person name="Iobst S."/>
            <person name="de Vazeille A.R."/>
            <person name="Buell C.R."/>
            <person name="Ying K."/>
            <person name="Li Y."/>
            <person name="Lu T."/>
            <person name="Huang Y."/>
            <person name="Zhao Q."/>
            <person name="Feng Q."/>
            <person name="Zhang L."/>
            <person name="Zhu J."/>
            <person name="Weng Q."/>
            <person name="Mu J."/>
            <person name="Lu Y."/>
            <person name="Fan D."/>
            <person name="Liu Y."/>
            <person name="Guan J."/>
            <person name="Zhang Y."/>
            <person name="Yu S."/>
            <person name="Liu X."/>
            <person name="Zhang Y."/>
            <person name="Hong G."/>
            <person name="Han B."/>
            <person name="Choisne N."/>
            <person name="Demange N."/>
            <person name="Orjeda G."/>
            <person name="Samain S."/>
            <person name="Cattolico L."/>
            <person name="Pelletier E."/>
            <person name="Couloux A."/>
            <person name="Segurens B."/>
            <person name="Wincker P."/>
            <person name="D'Hont A."/>
            <person name="Scarpelli C."/>
            <person name="Weissenbach J."/>
            <person name="Salanoubat M."/>
            <person name="Quetier F."/>
            <person name="Yu Y."/>
            <person name="Kim H.R."/>
            <person name="Rambo T."/>
            <person name="Currie J."/>
            <person name="Collura K."/>
            <person name="Luo M."/>
            <person name="Yang T."/>
            <person name="Ammiraju J.S.S."/>
            <person name="Engler F."/>
            <person name="Soderlund C."/>
            <person name="Wing R.A."/>
            <person name="Palmer L.E."/>
            <person name="de la Bastide M."/>
            <person name="Spiegel L."/>
            <person name="Nascimento L."/>
            <person name="Zutavern T."/>
            <person name="O'Shaughnessy A."/>
            <person name="Dike S."/>
            <person name="Dedhia N."/>
            <person name="Preston R."/>
            <person name="Balija V."/>
            <person name="McCombie W.R."/>
            <person name="Chow T."/>
            <person name="Chen H."/>
            <person name="Chung M."/>
            <person name="Chen C."/>
            <person name="Shaw J."/>
            <person name="Wu H."/>
            <person name="Hsiao K."/>
            <person name="Chao Y."/>
            <person name="Chu M."/>
            <person name="Cheng C."/>
            <person name="Hour A."/>
            <person name="Lee P."/>
            <person name="Lin S."/>
            <person name="Lin Y."/>
            <person name="Liou J."/>
            <person name="Liu S."/>
            <person name="Hsing Y."/>
            <person name="Raghuvanshi S."/>
            <person name="Mohanty A."/>
            <person name="Bharti A.K."/>
            <person name="Gaur A."/>
            <person name="Gupta V."/>
            <person name="Kumar D."/>
            <person name="Ravi V."/>
            <person name="Vij S."/>
            <person name="Kapur A."/>
            <person name="Khurana P."/>
            <person name="Khurana P."/>
            <person name="Khurana J.P."/>
            <person name="Tyagi A.K."/>
            <person name="Gaikwad K."/>
            <person name="Singh A."/>
            <person name="Dalal V."/>
            <person name="Srivastava S."/>
            <person name="Dixit A."/>
            <person name="Pal A.K."/>
            <person name="Ghazi I.A."/>
            <person name="Yadav M."/>
            <person name="Pandit A."/>
            <person name="Bhargava A."/>
            <person name="Sureshbabu K."/>
            <person name="Batra K."/>
            <person name="Sharma T.R."/>
            <person name="Mohapatra T."/>
            <person name="Singh N.K."/>
            <person name="Messing J."/>
            <person name="Nelson A.B."/>
            <person name="Fuks G."/>
            <person name="Kavchok S."/>
            <person name="Keizer G."/>
            <person name="Linton E."/>
            <person name="Llaca V."/>
            <person name="Song R."/>
            <person name="Tanyolac B."/>
            <person name="Young S."/>
            <person name="Ho-Il K."/>
            <person name="Hahn J.H."/>
            <person name="Sangsakoo G."/>
            <person name="Vanavichit A."/>
            <person name="de Mattos Luiz.A.T."/>
            <person name="Zimmer P.D."/>
            <person name="Malone G."/>
            <person name="Dellagostin O."/>
            <person name="de Oliveira A.C."/>
            <person name="Bevan M."/>
            <person name="Bancroft I."/>
            <person name="Minx P."/>
            <person name="Cordum H."/>
            <person name="Wilson R."/>
            <person name="Cheng Z."/>
            <person name="Jin W."/>
            <person name="Jiang J."/>
            <person name="Leong S.A."/>
            <person name="Iwama H."/>
            <person name="Gojobori T."/>
            <person name="Itoh T."/>
            <person name="Niimura Y."/>
            <person name="Fujii Y."/>
            <person name="Habara T."/>
            <person name="Sakai H."/>
            <person name="Sato Y."/>
            <person name="Wilson G."/>
            <person name="Kumar K."/>
            <person name="McCouch S."/>
            <person name="Juretic N."/>
            <person name="Hoen D."/>
            <person name="Wright S."/>
            <person name="Bruskiewich R."/>
            <person name="Bureau T."/>
            <person name="Miyao A."/>
            <person name="Hirochika H."/>
            <person name="Nishikawa T."/>
            <person name="Kadowaki K."/>
            <person name="Sugiura M."/>
            <person name="Burr B."/>
            <person name="Sasaki T."/>
        </authorList>
    </citation>
    <scope>NUCLEOTIDE SEQUENCE [LARGE SCALE GENOMIC DNA]</scope>
    <source>
        <strain evidence="3">cv. Nipponbare</strain>
    </source>
</reference>
<evidence type="ECO:0000313" key="2">
    <source>
        <dbReference type="EMBL" id="BAD25845.1"/>
    </source>
</evidence>
<feature type="region of interest" description="Disordered" evidence="1">
    <location>
        <begin position="165"/>
        <end position="230"/>
    </location>
</feature>
<accession>Q6H604</accession>
<feature type="compositionally biased region" description="Low complexity" evidence="1">
    <location>
        <begin position="204"/>
        <end position="223"/>
    </location>
</feature>
<sequence>MGTAGTPGRAGGDGDRVRAGGRKARWRGRVAGTAGRAATFTGARAPPRRRAQVERRREVSAQGQVVGGGGGSTWSCLSSSSASPFTCRRLAPSGGQRRRRSWRRSRWGSGHPTQVERRRTVGADGIARGRVVGGGAGCGPRATSAGEDHPAFSASAFASLLRKMSAPPPTARPRAPPHVPTAHRPPSRARRPSPALARRRVRRPAAQPPTSRSRAPAAGRPATSTPPTPSRLLHLRLRLTSLQDFCAAAHFPASRATRLTCRPPPAHRRLRRPAVRPLLSTRHRPPLA</sequence>
<evidence type="ECO:0000256" key="1">
    <source>
        <dbReference type="SAM" id="MobiDB-lite"/>
    </source>
</evidence>
<reference evidence="3" key="2">
    <citation type="journal article" date="2008" name="Nucleic Acids Res.">
        <title>The rice annotation project database (RAP-DB): 2008 update.</title>
        <authorList>
            <consortium name="The rice annotation project (RAP)"/>
        </authorList>
    </citation>
    <scope>GENOME REANNOTATION</scope>
    <source>
        <strain evidence="3">cv. Nipponbare</strain>
    </source>
</reference>
<feature type="compositionally biased region" description="Basic residues" evidence="1">
    <location>
        <begin position="185"/>
        <end position="203"/>
    </location>
</feature>
<dbReference type="Proteomes" id="UP000000763">
    <property type="component" value="Chromosome 9"/>
</dbReference>